<dbReference type="Proteomes" id="UP000800200">
    <property type="component" value="Unassembled WGS sequence"/>
</dbReference>
<keyword evidence="1" id="KW-0472">Membrane</keyword>
<keyword evidence="1" id="KW-0812">Transmembrane</keyword>
<feature type="transmembrane region" description="Helical" evidence="1">
    <location>
        <begin position="144"/>
        <end position="167"/>
    </location>
</feature>
<organism evidence="2 3">
    <name type="scientific">Zopfia rhizophila CBS 207.26</name>
    <dbReference type="NCBI Taxonomy" id="1314779"/>
    <lineage>
        <taxon>Eukaryota</taxon>
        <taxon>Fungi</taxon>
        <taxon>Dikarya</taxon>
        <taxon>Ascomycota</taxon>
        <taxon>Pezizomycotina</taxon>
        <taxon>Dothideomycetes</taxon>
        <taxon>Dothideomycetes incertae sedis</taxon>
        <taxon>Zopfiaceae</taxon>
        <taxon>Zopfia</taxon>
    </lineage>
</organism>
<sequence>MRMPLGHRGDTRYYAEFTSITRYLAYHHLIMITIIFAVIVSTILLVGCASTHIGHRVYLAQLSYIAITEIPNAQQGAWENITSIFLNAGRGTNLRVRVGYFGLCASQNGTSWSCHGSATSLITSRRFSDPLGIVSMAESVKGDVFFPGLLLGSAGLALISLLILSLFPNYHTETDELTGEEVEVKPFPSRKKCFMCLASTTLAVLFTFVSALWQHTSSATAATLLQFAAFPLIKASVGTIGTVLAWLAFGLWLVACSMTLLAIISYAVLDKLTDDDDSSSVSGI</sequence>
<dbReference type="Pfam" id="PF12351">
    <property type="entry name" value="Fig1"/>
    <property type="match status" value="1"/>
</dbReference>
<feature type="transmembrane region" description="Helical" evidence="1">
    <location>
        <begin position="219"/>
        <end position="237"/>
    </location>
</feature>
<feature type="transmembrane region" description="Helical" evidence="1">
    <location>
        <begin position="29"/>
        <end position="53"/>
    </location>
</feature>
<dbReference type="GO" id="GO:0016020">
    <property type="term" value="C:membrane"/>
    <property type="evidence" value="ECO:0007669"/>
    <property type="project" value="InterPro"/>
</dbReference>
<protein>
    <recommendedName>
        <fullName evidence="4">Membrane fusion mating protein FIG1</fullName>
    </recommendedName>
</protein>
<evidence type="ECO:0000256" key="1">
    <source>
        <dbReference type="SAM" id="Phobius"/>
    </source>
</evidence>
<dbReference type="EMBL" id="ML994688">
    <property type="protein sequence ID" value="KAF2177490.1"/>
    <property type="molecule type" value="Genomic_DNA"/>
</dbReference>
<dbReference type="InterPro" id="IPR033481">
    <property type="entry name" value="Dni1/Fig1"/>
</dbReference>
<evidence type="ECO:0000313" key="3">
    <source>
        <dbReference type="Proteomes" id="UP000800200"/>
    </source>
</evidence>
<reference evidence="2" key="1">
    <citation type="journal article" date="2020" name="Stud. Mycol.">
        <title>101 Dothideomycetes genomes: a test case for predicting lifestyles and emergence of pathogens.</title>
        <authorList>
            <person name="Haridas S."/>
            <person name="Albert R."/>
            <person name="Binder M."/>
            <person name="Bloem J."/>
            <person name="Labutti K."/>
            <person name="Salamov A."/>
            <person name="Andreopoulos B."/>
            <person name="Baker S."/>
            <person name="Barry K."/>
            <person name="Bills G."/>
            <person name="Bluhm B."/>
            <person name="Cannon C."/>
            <person name="Castanera R."/>
            <person name="Culley D."/>
            <person name="Daum C."/>
            <person name="Ezra D."/>
            <person name="Gonzalez J."/>
            <person name="Henrissat B."/>
            <person name="Kuo A."/>
            <person name="Liang C."/>
            <person name="Lipzen A."/>
            <person name="Lutzoni F."/>
            <person name="Magnuson J."/>
            <person name="Mondo S."/>
            <person name="Nolan M."/>
            <person name="Ohm R."/>
            <person name="Pangilinan J."/>
            <person name="Park H.-J."/>
            <person name="Ramirez L."/>
            <person name="Alfaro M."/>
            <person name="Sun H."/>
            <person name="Tritt A."/>
            <person name="Yoshinaga Y."/>
            <person name="Zwiers L.-H."/>
            <person name="Turgeon B."/>
            <person name="Goodwin S."/>
            <person name="Spatafora J."/>
            <person name="Crous P."/>
            <person name="Grigoriev I."/>
        </authorList>
    </citation>
    <scope>NUCLEOTIDE SEQUENCE</scope>
    <source>
        <strain evidence="2">CBS 207.26</strain>
    </source>
</reference>
<accession>A0A6A6DHR5</accession>
<proteinExistence type="predicted"/>
<dbReference type="GO" id="GO:0000747">
    <property type="term" value="P:conjugation with cellular fusion"/>
    <property type="evidence" value="ECO:0007669"/>
    <property type="project" value="TreeGrafter"/>
</dbReference>
<dbReference type="OrthoDB" id="3550957at2759"/>
<dbReference type="PANTHER" id="PTHR28092:SF1">
    <property type="entry name" value="FACTOR-INDUCED GENE 1 PROTEIN"/>
    <property type="match status" value="1"/>
</dbReference>
<keyword evidence="1" id="KW-1133">Transmembrane helix</keyword>
<evidence type="ECO:0000313" key="2">
    <source>
        <dbReference type="EMBL" id="KAF2177490.1"/>
    </source>
</evidence>
<dbReference type="GO" id="GO:0043332">
    <property type="term" value="C:mating projection tip"/>
    <property type="evidence" value="ECO:0007669"/>
    <property type="project" value="TreeGrafter"/>
</dbReference>
<feature type="transmembrane region" description="Helical" evidence="1">
    <location>
        <begin position="193"/>
        <end position="213"/>
    </location>
</feature>
<keyword evidence="3" id="KW-1185">Reference proteome</keyword>
<dbReference type="PANTHER" id="PTHR28092">
    <property type="entry name" value="FACTOR-INDUCED GENE 1 PROTEIN"/>
    <property type="match status" value="1"/>
</dbReference>
<evidence type="ECO:0008006" key="4">
    <source>
        <dbReference type="Google" id="ProtNLM"/>
    </source>
</evidence>
<dbReference type="AlphaFoldDB" id="A0A6A6DHR5"/>
<feature type="transmembrane region" description="Helical" evidence="1">
    <location>
        <begin position="244"/>
        <end position="269"/>
    </location>
</feature>
<gene>
    <name evidence="2" type="ORF">K469DRAFT_644307</name>
</gene>
<name>A0A6A6DHR5_9PEZI</name>